<name>A0A2J6QP55_9HELO</name>
<gene>
    <name evidence="2" type="ORF">NA56DRAFT_684419</name>
</gene>
<dbReference type="EMBL" id="KZ613465">
    <property type="protein sequence ID" value="PMD28022.1"/>
    <property type="molecule type" value="Genomic_DNA"/>
</dbReference>
<feature type="region of interest" description="Disordered" evidence="1">
    <location>
        <begin position="1"/>
        <end position="22"/>
    </location>
</feature>
<feature type="region of interest" description="Disordered" evidence="1">
    <location>
        <begin position="232"/>
        <end position="298"/>
    </location>
</feature>
<sequence length="313" mass="35734">MSSKSSSLGVNDGSPTNPTRQQRAVYSWHEARNSGAADDIFSTEWFERTRSFLVKHSSLDSPDVRLESLEKVEDLEFGAFFIEHPIAAFALWQFLQACYALDRVVCINPLSYEDLRNADENRIKDWETLPPFQYMNASSSKDGKIRRKWTTSMEQLRKEINHGALEGEMLVTRLYDMYNGIDRLKSSVSALRDSFDESLKGIKFRREMLDRAENVVKERVKILSLVLKLDQNRPSPSSVSESVGDEAIDTQQNSVPTDILRRQKENSPPPTSSARPRKSNKRVKKPRASSPNVDRTTESVHVHVCLYEHLGLN</sequence>
<evidence type="ECO:0000256" key="1">
    <source>
        <dbReference type="SAM" id="MobiDB-lite"/>
    </source>
</evidence>
<organism evidence="2 3">
    <name type="scientific">Hyaloscypha hepaticicola</name>
    <dbReference type="NCBI Taxonomy" id="2082293"/>
    <lineage>
        <taxon>Eukaryota</taxon>
        <taxon>Fungi</taxon>
        <taxon>Dikarya</taxon>
        <taxon>Ascomycota</taxon>
        <taxon>Pezizomycotina</taxon>
        <taxon>Leotiomycetes</taxon>
        <taxon>Helotiales</taxon>
        <taxon>Hyaloscyphaceae</taxon>
        <taxon>Hyaloscypha</taxon>
    </lineage>
</organism>
<dbReference type="Proteomes" id="UP000235672">
    <property type="component" value="Unassembled WGS sequence"/>
</dbReference>
<proteinExistence type="predicted"/>
<dbReference type="AlphaFoldDB" id="A0A2J6QP55"/>
<dbReference type="OrthoDB" id="4733511at2759"/>
<reference evidence="2 3" key="1">
    <citation type="submission" date="2016-05" db="EMBL/GenBank/DDBJ databases">
        <title>A degradative enzymes factory behind the ericoid mycorrhizal symbiosis.</title>
        <authorList>
            <consortium name="DOE Joint Genome Institute"/>
            <person name="Martino E."/>
            <person name="Morin E."/>
            <person name="Grelet G."/>
            <person name="Kuo A."/>
            <person name="Kohler A."/>
            <person name="Daghino S."/>
            <person name="Barry K."/>
            <person name="Choi C."/>
            <person name="Cichocki N."/>
            <person name="Clum A."/>
            <person name="Copeland A."/>
            <person name="Hainaut M."/>
            <person name="Haridas S."/>
            <person name="Labutti K."/>
            <person name="Lindquist E."/>
            <person name="Lipzen A."/>
            <person name="Khouja H.-R."/>
            <person name="Murat C."/>
            <person name="Ohm R."/>
            <person name="Olson A."/>
            <person name="Spatafora J."/>
            <person name="Veneault-Fourrey C."/>
            <person name="Henrissat B."/>
            <person name="Grigoriev I."/>
            <person name="Martin F."/>
            <person name="Perotto S."/>
        </authorList>
    </citation>
    <scope>NUCLEOTIDE SEQUENCE [LARGE SCALE GENOMIC DNA]</scope>
    <source>
        <strain evidence="2 3">UAMH 7357</strain>
    </source>
</reference>
<feature type="compositionally biased region" description="Basic residues" evidence="1">
    <location>
        <begin position="275"/>
        <end position="287"/>
    </location>
</feature>
<protein>
    <submittedName>
        <fullName evidence="2">Uncharacterized protein</fullName>
    </submittedName>
</protein>
<evidence type="ECO:0000313" key="3">
    <source>
        <dbReference type="Proteomes" id="UP000235672"/>
    </source>
</evidence>
<evidence type="ECO:0000313" key="2">
    <source>
        <dbReference type="EMBL" id="PMD28022.1"/>
    </source>
</evidence>
<keyword evidence="3" id="KW-1185">Reference proteome</keyword>
<accession>A0A2J6QP55</accession>
<feature type="compositionally biased region" description="Polar residues" evidence="1">
    <location>
        <begin position="232"/>
        <end position="241"/>
    </location>
</feature>